<dbReference type="GO" id="GO:0005886">
    <property type="term" value="C:plasma membrane"/>
    <property type="evidence" value="ECO:0007669"/>
    <property type="project" value="UniProtKB-SubCell"/>
</dbReference>
<dbReference type="Proteomes" id="UP000822688">
    <property type="component" value="Chromosome 5"/>
</dbReference>
<comment type="function">
    <text evidence="1 7">Probably involved in membrane trafficking.</text>
</comment>
<comment type="similarity">
    <text evidence="2 7">Belongs to the SCAMP family.</text>
</comment>
<evidence type="ECO:0000256" key="9">
    <source>
        <dbReference type="SAM" id="MobiDB-lite"/>
    </source>
</evidence>
<dbReference type="GO" id="GO:0032588">
    <property type="term" value="C:trans-Golgi network membrane"/>
    <property type="evidence" value="ECO:0007669"/>
    <property type="project" value="TreeGrafter"/>
</dbReference>
<evidence type="ECO:0000256" key="2">
    <source>
        <dbReference type="ARBA" id="ARBA00010482"/>
    </source>
</evidence>
<reference evidence="10" key="1">
    <citation type="submission" date="2020-06" db="EMBL/GenBank/DDBJ databases">
        <title>WGS assembly of Ceratodon purpureus strain R40.</title>
        <authorList>
            <person name="Carey S.B."/>
            <person name="Jenkins J."/>
            <person name="Shu S."/>
            <person name="Lovell J.T."/>
            <person name="Sreedasyam A."/>
            <person name="Maumus F."/>
            <person name="Tiley G.P."/>
            <person name="Fernandez-Pozo N."/>
            <person name="Barry K."/>
            <person name="Chen C."/>
            <person name="Wang M."/>
            <person name="Lipzen A."/>
            <person name="Daum C."/>
            <person name="Saski C.A."/>
            <person name="Payton A.C."/>
            <person name="Mcbreen J.C."/>
            <person name="Conrad R.E."/>
            <person name="Kollar L.M."/>
            <person name="Olsson S."/>
            <person name="Huttunen S."/>
            <person name="Landis J.B."/>
            <person name="Wickett N.J."/>
            <person name="Johnson M.G."/>
            <person name="Rensing S.A."/>
            <person name="Grimwood J."/>
            <person name="Schmutz J."/>
            <person name="Mcdaniel S.F."/>
        </authorList>
    </citation>
    <scope>NUCLEOTIDE SEQUENCE</scope>
    <source>
        <strain evidence="10">R40</strain>
    </source>
</reference>
<feature type="transmembrane region" description="Helical" evidence="7">
    <location>
        <begin position="147"/>
        <end position="171"/>
    </location>
</feature>
<sequence>MAGRYDSNPFDEEDEVNPFSDPVVRAQAGKSSYGGGFYDKSVPQVNTMSPLPHEPVFSGSSTANDATVDIPLGSAKEFKKKEKELKAKEEELKKKEKELKRREEAAAKAGILIEDKNWPPYIPFPILHHDIANDIPEHTQQLQYHAYWSWLGILLCLFWNFICTTVAWIAGPGDLQIWLLGIIFVLTGYPLSYFLWYRPLYRAMRSDSALKFGWFFIFYCLHLGFVLLAAVAPPIFFKGKSLAGLWPAIGLFGENTLVAIFYVVGFILFAAEFAGSLWVLREVYDYFRGSGKAAQLKREAAAGAFRAAI</sequence>
<dbReference type="EMBL" id="CM026425">
    <property type="protein sequence ID" value="KAG0576994.1"/>
    <property type="molecule type" value="Genomic_DNA"/>
</dbReference>
<evidence type="ECO:0000256" key="8">
    <source>
        <dbReference type="SAM" id="Coils"/>
    </source>
</evidence>
<evidence type="ECO:0000256" key="4">
    <source>
        <dbReference type="ARBA" id="ARBA00022989"/>
    </source>
</evidence>
<dbReference type="AlphaFoldDB" id="A0A8T0I0N8"/>
<dbReference type="GO" id="GO:0015031">
    <property type="term" value="P:protein transport"/>
    <property type="evidence" value="ECO:0007669"/>
    <property type="project" value="InterPro"/>
</dbReference>
<keyword evidence="5 7" id="KW-0472">Membrane</keyword>
<dbReference type="Pfam" id="PF04144">
    <property type="entry name" value="SCAMP"/>
    <property type="match status" value="1"/>
</dbReference>
<keyword evidence="4 7" id="KW-1133">Transmembrane helix</keyword>
<keyword evidence="8" id="KW-0175">Coiled coil</keyword>
<evidence type="ECO:0000256" key="6">
    <source>
        <dbReference type="ARBA" id="ARBA00023329"/>
    </source>
</evidence>
<protein>
    <recommendedName>
        <fullName evidence="7">Secretory carrier-associated membrane protein</fullName>
        <shortName evidence="7">Secretory carrier membrane protein</shortName>
    </recommendedName>
</protein>
<comment type="subcellular location">
    <subcellularLocation>
        <location evidence="7">Cell membrane</location>
        <topology evidence="7">Multi-pass membrane protein</topology>
    </subcellularLocation>
    <subcellularLocation>
        <location evidence="7">Cytoplasmic vesicle</location>
        <location evidence="7">Secretory vesicle membrane</location>
        <topology evidence="7">Multi-pass membrane protein</topology>
    </subcellularLocation>
</comment>
<feature type="coiled-coil region" evidence="8">
    <location>
        <begin position="75"/>
        <end position="109"/>
    </location>
</feature>
<organism evidence="10 11">
    <name type="scientific">Ceratodon purpureus</name>
    <name type="common">Fire moss</name>
    <name type="synonym">Dicranum purpureum</name>
    <dbReference type="NCBI Taxonomy" id="3225"/>
    <lineage>
        <taxon>Eukaryota</taxon>
        <taxon>Viridiplantae</taxon>
        <taxon>Streptophyta</taxon>
        <taxon>Embryophyta</taxon>
        <taxon>Bryophyta</taxon>
        <taxon>Bryophytina</taxon>
        <taxon>Bryopsida</taxon>
        <taxon>Dicranidae</taxon>
        <taxon>Pseudoditrichales</taxon>
        <taxon>Ditrichaceae</taxon>
        <taxon>Ceratodon</taxon>
    </lineage>
</organism>
<feature type="transmembrane region" description="Helical" evidence="7">
    <location>
        <begin position="177"/>
        <end position="196"/>
    </location>
</feature>
<dbReference type="OrthoDB" id="242866at2759"/>
<name>A0A8T0I0N8_CERPU</name>
<feature type="transmembrane region" description="Helical" evidence="7">
    <location>
        <begin position="216"/>
        <end position="237"/>
    </location>
</feature>
<evidence type="ECO:0000313" key="11">
    <source>
        <dbReference type="Proteomes" id="UP000822688"/>
    </source>
</evidence>
<evidence type="ECO:0000256" key="1">
    <source>
        <dbReference type="ARBA" id="ARBA00004003"/>
    </source>
</evidence>
<gene>
    <name evidence="10" type="ORF">KC19_5G123900</name>
</gene>
<feature type="region of interest" description="Disordered" evidence="9">
    <location>
        <begin position="1"/>
        <end position="37"/>
    </location>
</feature>
<dbReference type="PANTHER" id="PTHR10687:SF2">
    <property type="entry name" value="SECRETORY CARRIER-ASSOCIATED MEMBRANE PROTEIN"/>
    <property type="match status" value="1"/>
</dbReference>
<comment type="caution">
    <text evidence="10">The sequence shown here is derived from an EMBL/GenBank/DDBJ whole genome shotgun (WGS) entry which is preliminary data.</text>
</comment>
<dbReference type="GO" id="GO:0030658">
    <property type="term" value="C:transport vesicle membrane"/>
    <property type="evidence" value="ECO:0007669"/>
    <property type="project" value="UniProtKB-SubCell"/>
</dbReference>
<proteinExistence type="inferred from homology"/>
<dbReference type="GO" id="GO:0055038">
    <property type="term" value="C:recycling endosome membrane"/>
    <property type="evidence" value="ECO:0007669"/>
    <property type="project" value="TreeGrafter"/>
</dbReference>
<keyword evidence="7" id="KW-0813">Transport</keyword>
<evidence type="ECO:0000256" key="3">
    <source>
        <dbReference type="ARBA" id="ARBA00022692"/>
    </source>
</evidence>
<evidence type="ECO:0000256" key="5">
    <source>
        <dbReference type="ARBA" id="ARBA00023136"/>
    </source>
</evidence>
<evidence type="ECO:0000313" key="10">
    <source>
        <dbReference type="EMBL" id="KAG0576994.1"/>
    </source>
</evidence>
<keyword evidence="3 7" id="KW-0812">Transmembrane</keyword>
<keyword evidence="11" id="KW-1185">Reference proteome</keyword>
<evidence type="ECO:0000256" key="7">
    <source>
        <dbReference type="RuleBase" id="RU363122"/>
    </source>
</evidence>
<dbReference type="PANTHER" id="PTHR10687">
    <property type="entry name" value="SECRETORY CARRIER-ASSOCIATED MEMBRANE PROTEIN SCAMP"/>
    <property type="match status" value="1"/>
</dbReference>
<keyword evidence="6 7" id="KW-0968">Cytoplasmic vesicle</keyword>
<accession>A0A8T0I0N8</accession>
<dbReference type="InterPro" id="IPR007273">
    <property type="entry name" value="SCAMP"/>
</dbReference>
<feature type="transmembrane region" description="Helical" evidence="7">
    <location>
        <begin position="257"/>
        <end position="280"/>
    </location>
</feature>
<keyword evidence="7" id="KW-1003">Cell membrane</keyword>